<feature type="non-terminal residue" evidence="1">
    <location>
        <position position="1"/>
    </location>
</feature>
<reference evidence="1 2" key="1">
    <citation type="submission" date="2021-06" db="EMBL/GenBank/DDBJ databases">
        <authorList>
            <person name="Kallberg Y."/>
            <person name="Tangrot J."/>
            <person name="Rosling A."/>
        </authorList>
    </citation>
    <scope>NUCLEOTIDE SEQUENCE [LARGE SCALE GENOMIC DNA]</scope>
    <source>
        <strain evidence="1 2">120-4 pot B 10/14</strain>
    </source>
</reference>
<keyword evidence="2" id="KW-1185">Reference proteome</keyword>
<proteinExistence type="predicted"/>
<dbReference type="EMBL" id="CAJVQB010144037">
    <property type="protein sequence ID" value="CAG8854922.1"/>
    <property type="molecule type" value="Genomic_DNA"/>
</dbReference>
<accession>A0ABN7XIV9</accession>
<evidence type="ECO:0000313" key="1">
    <source>
        <dbReference type="EMBL" id="CAG8854922.1"/>
    </source>
</evidence>
<sequence length="159" mass="17771">WKSDNQVRISGIIDEHSHPMSENIQMTAPQYHLEKGKLSDAGATYQELMRRKQDAKFEGNDNHLVGLLWLHPKQIGLLFYCNKLVALDNKDIWTANSDSSIKRWLDVPPRHILKAISQNSSSSMSPTSPQLSPILTIPLSSMINLTSTGVSYGVTLDAE</sequence>
<organism evidence="1 2">
    <name type="scientific">Gigaspora margarita</name>
    <dbReference type="NCBI Taxonomy" id="4874"/>
    <lineage>
        <taxon>Eukaryota</taxon>
        <taxon>Fungi</taxon>
        <taxon>Fungi incertae sedis</taxon>
        <taxon>Mucoromycota</taxon>
        <taxon>Glomeromycotina</taxon>
        <taxon>Glomeromycetes</taxon>
        <taxon>Diversisporales</taxon>
        <taxon>Gigasporaceae</taxon>
        <taxon>Gigaspora</taxon>
    </lineage>
</organism>
<evidence type="ECO:0000313" key="2">
    <source>
        <dbReference type="Proteomes" id="UP000789901"/>
    </source>
</evidence>
<feature type="non-terminal residue" evidence="1">
    <location>
        <position position="159"/>
    </location>
</feature>
<dbReference type="Proteomes" id="UP000789901">
    <property type="component" value="Unassembled WGS sequence"/>
</dbReference>
<gene>
    <name evidence="1" type="ORF">GMARGA_LOCUS43743</name>
</gene>
<protein>
    <submittedName>
        <fullName evidence="1">22805_t:CDS:1</fullName>
    </submittedName>
</protein>
<name>A0ABN7XIV9_GIGMA</name>
<comment type="caution">
    <text evidence="1">The sequence shown here is derived from an EMBL/GenBank/DDBJ whole genome shotgun (WGS) entry which is preliminary data.</text>
</comment>